<name>A0A1G9JC11_9FIRM</name>
<keyword evidence="4" id="KW-1003">Cell membrane</keyword>
<keyword evidence="7 10" id="KW-1133">Transmembrane helix</keyword>
<evidence type="ECO:0000256" key="8">
    <source>
        <dbReference type="ARBA" id="ARBA00023004"/>
    </source>
</evidence>
<comment type="subcellular location">
    <subcellularLocation>
        <location evidence="1">Cell membrane</location>
        <topology evidence="1">Multi-pass membrane protein</topology>
    </subcellularLocation>
</comment>
<dbReference type="GO" id="GO:0022857">
    <property type="term" value="F:transmembrane transporter activity"/>
    <property type="evidence" value="ECO:0007669"/>
    <property type="project" value="InterPro"/>
</dbReference>
<dbReference type="AlphaFoldDB" id="A0A1G9JC11"/>
<dbReference type="Gene3D" id="1.10.3470.10">
    <property type="entry name" value="ABC transporter involved in vitamin B12 uptake, BtuC"/>
    <property type="match status" value="1"/>
</dbReference>
<dbReference type="RefSeq" id="WP_092722691.1">
    <property type="nucleotide sequence ID" value="NZ_FNGW01000001.1"/>
</dbReference>
<feature type="transmembrane region" description="Helical" evidence="10">
    <location>
        <begin position="284"/>
        <end position="304"/>
    </location>
</feature>
<dbReference type="CDD" id="cd06550">
    <property type="entry name" value="TM_ABC_iron-siderophores_like"/>
    <property type="match status" value="1"/>
</dbReference>
<keyword evidence="8" id="KW-0408">Iron</keyword>
<dbReference type="PANTHER" id="PTHR30472">
    <property type="entry name" value="FERRIC ENTEROBACTIN TRANSPORT SYSTEM PERMEASE PROTEIN"/>
    <property type="match status" value="1"/>
</dbReference>
<dbReference type="InterPro" id="IPR037294">
    <property type="entry name" value="ABC_BtuC-like"/>
</dbReference>
<gene>
    <name evidence="11" type="ORF">SAMN04515677_101598</name>
</gene>
<evidence type="ECO:0000256" key="2">
    <source>
        <dbReference type="ARBA" id="ARBA00007935"/>
    </source>
</evidence>
<evidence type="ECO:0000256" key="1">
    <source>
        <dbReference type="ARBA" id="ARBA00004651"/>
    </source>
</evidence>
<reference evidence="11 12" key="1">
    <citation type="submission" date="2016-10" db="EMBL/GenBank/DDBJ databases">
        <authorList>
            <person name="de Groot N.N."/>
        </authorList>
    </citation>
    <scope>NUCLEOTIDE SEQUENCE [LARGE SCALE GENOMIC DNA]</scope>
    <source>
        <strain evidence="11 12">DSM 797</strain>
    </source>
</reference>
<evidence type="ECO:0000256" key="3">
    <source>
        <dbReference type="ARBA" id="ARBA00022448"/>
    </source>
</evidence>
<evidence type="ECO:0000256" key="7">
    <source>
        <dbReference type="ARBA" id="ARBA00022989"/>
    </source>
</evidence>
<keyword evidence="5" id="KW-0410">Iron transport</keyword>
<feature type="transmembrane region" description="Helical" evidence="10">
    <location>
        <begin position="59"/>
        <end position="79"/>
    </location>
</feature>
<feature type="transmembrane region" description="Helical" evidence="10">
    <location>
        <begin position="149"/>
        <end position="175"/>
    </location>
</feature>
<feature type="transmembrane region" description="Helical" evidence="10">
    <location>
        <begin position="196"/>
        <end position="214"/>
    </location>
</feature>
<dbReference type="STRING" id="1121325.SAMN04515677_101598"/>
<keyword evidence="6 10" id="KW-0812">Transmembrane</keyword>
<proteinExistence type="inferred from homology"/>
<keyword evidence="12" id="KW-1185">Reference proteome</keyword>
<keyword evidence="5" id="KW-0406">Ion transport</keyword>
<comment type="similarity">
    <text evidence="2">Belongs to the binding-protein-dependent transport system permease family. FecCD subfamily.</text>
</comment>
<protein>
    <submittedName>
        <fullName evidence="11">Iron complex transport system permease protein</fullName>
    </submittedName>
</protein>
<dbReference type="Proteomes" id="UP000199068">
    <property type="component" value="Unassembled WGS sequence"/>
</dbReference>
<evidence type="ECO:0000256" key="5">
    <source>
        <dbReference type="ARBA" id="ARBA00022496"/>
    </source>
</evidence>
<feature type="transmembrane region" description="Helical" evidence="10">
    <location>
        <begin position="26"/>
        <end position="47"/>
    </location>
</feature>
<dbReference type="FunFam" id="1.10.3470.10:FF:000004">
    <property type="entry name" value="Iron compound ABC transporter, permease"/>
    <property type="match status" value="1"/>
</dbReference>
<dbReference type="Pfam" id="PF01032">
    <property type="entry name" value="FecCD"/>
    <property type="match status" value="1"/>
</dbReference>
<dbReference type="GO" id="GO:0033214">
    <property type="term" value="P:siderophore-iron import into cell"/>
    <property type="evidence" value="ECO:0007669"/>
    <property type="project" value="TreeGrafter"/>
</dbReference>
<sequence length="336" mass="37117">MQVSSSNKLPSKSNLYIYKENKQKKILYILLAMIAVFSALFLTSGVNPNHFDYAMSQRIPKLVAIILTGGCIAFSSMIFQTITNNNILTPSVLGLDSLYVLVQTIIVFFVGVESNFVTNKSSNFLLSVTVMVVASFVLYKNLFEKSNNNIFFLLLVGMIFGTLFKSMSTFMQVIIDPNEYAALQNSLYASFGNVNTKIIVIAFLIIIGMVPFIYDDLKYLDVISLGKDHAINLGVDYDSVVKKMIVVVSILVSVSTALVGPITFLGLIVVNVTKQMLNTYKHSYLVTASVLVSVLTLVGGQFLVERVFGLNTTLSVIINFIGGIYFIYLLLKESKA</sequence>
<evidence type="ECO:0000313" key="11">
    <source>
        <dbReference type="EMBL" id="SDL35119.1"/>
    </source>
</evidence>
<feature type="transmembrane region" description="Helical" evidence="10">
    <location>
        <begin position="244"/>
        <end position="272"/>
    </location>
</feature>
<keyword evidence="9 10" id="KW-0472">Membrane</keyword>
<evidence type="ECO:0000256" key="10">
    <source>
        <dbReference type="SAM" id="Phobius"/>
    </source>
</evidence>
<dbReference type="SUPFAM" id="SSF81345">
    <property type="entry name" value="ABC transporter involved in vitamin B12 uptake, BtuC"/>
    <property type="match status" value="1"/>
</dbReference>
<evidence type="ECO:0000256" key="6">
    <source>
        <dbReference type="ARBA" id="ARBA00022692"/>
    </source>
</evidence>
<evidence type="ECO:0000256" key="4">
    <source>
        <dbReference type="ARBA" id="ARBA00022475"/>
    </source>
</evidence>
<evidence type="ECO:0000256" key="9">
    <source>
        <dbReference type="ARBA" id="ARBA00023136"/>
    </source>
</evidence>
<feature type="transmembrane region" description="Helical" evidence="10">
    <location>
        <begin position="124"/>
        <end position="143"/>
    </location>
</feature>
<organism evidence="11 12">
    <name type="scientific">Romboutsia lituseburensis DSM 797</name>
    <dbReference type="NCBI Taxonomy" id="1121325"/>
    <lineage>
        <taxon>Bacteria</taxon>
        <taxon>Bacillati</taxon>
        <taxon>Bacillota</taxon>
        <taxon>Clostridia</taxon>
        <taxon>Peptostreptococcales</taxon>
        <taxon>Peptostreptococcaceae</taxon>
        <taxon>Romboutsia</taxon>
    </lineage>
</organism>
<dbReference type="GO" id="GO:0005886">
    <property type="term" value="C:plasma membrane"/>
    <property type="evidence" value="ECO:0007669"/>
    <property type="project" value="UniProtKB-SubCell"/>
</dbReference>
<dbReference type="EMBL" id="FNGW01000001">
    <property type="protein sequence ID" value="SDL35119.1"/>
    <property type="molecule type" value="Genomic_DNA"/>
</dbReference>
<feature type="transmembrane region" description="Helical" evidence="10">
    <location>
        <begin position="310"/>
        <end position="331"/>
    </location>
</feature>
<evidence type="ECO:0000313" key="12">
    <source>
        <dbReference type="Proteomes" id="UP000199068"/>
    </source>
</evidence>
<accession>A0A1G9JC11</accession>
<dbReference type="InterPro" id="IPR000522">
    <property type="entry name" value="ABC_transptr_permease_BtuC"/>
</dbReference>
<feature type="transmembrane region" description="Helical" evidence="10">
    <location>
        <begin position="91"/>
        <end position="112"/>
    </location>
</feature>
<keyword evidence="3" id="KW-0813">Transport</keyword>
<dbReference type="PANTHER" id="PTHR30472:SF19">
    <property type="entry name" value="PETROBACTIN IMPORT SYSTEM PERMEASE PROTEIN YCLO"/>
    <property type="match status" value="1"/>
</dbReference>